<dbReference type="InterPro" id="IPR014757">
    <property type="entry name" value="Tscrpt_reg_IclR_C"/>
</dbReference>
<dbReference type="InterPro" id="IPR029016">
    <property type="entry name" value="GAF-like_dom_sf"/>
</dbReference>
<feature type="domain" description="IclR-ED" evidence="8">
    <location>
        <begin position="74"/>
        <end position="253"/>
    </location>
</feature>
<dbReference type="RefSeq" id="WP_132875365.1">
    <property type="nucleotide sequence ID" value="NZ_SLXQ01000001.1"/>
</dbReference>
<comment type="caution">
    <text evidence="9">The sequence shown here is derived from an EMBL/GenBank/DDBJ whole genome shotgun (WGS) entry which is preliminary data.</text>
</comment>
<evidence type="ECO:0000259" key="7">
    <source>
        <dbReference type="PROSITE" id="PS51077"/>
    </source>
</evidence>
<keyword evidence="3" id="KW-0238">DNA-binding</keyword>
<dbReference type="PANTHER" id="PTHR30136">
    <property type="entry name" value="HELIX-TURN-HELIX TRANSCRIPTIONAL REGULATOR, ICLR FAMILY"/>
    <property type="match status" value="1"/>
</dbReference>
<dbReference type="AlphaFoldDB" id="A0A4R2R4V0"/>
<dbReference type="InterPro" id="IPR036390">
    <property type="entry name" value="WH_DNA-bd_sf"/>
</dbReference>
<evidence type="ECO:0000256" key="4">
    <source>
        <dbReference type="ARBA" id="ARBA00023163"/>
    </source>
</evidence>
<sequence>MVERPAQRPAAVQSVDRGVDLLELLADSGGQATLSELATTTGLPLPTIHRLMRTLLARGYVRQLPSRRYALGPRLIRLGECAGQQFGADSRPLLTELASELGESANLAMIDFDMAVYVAQASSGHSVRMFTEVGRRVRMHCTGVGKVILAQLDDDAVRDIARRAGLPAATDRSITRVDDLISELQKIREQGFAVDDGEQEIGVRCYAVAVPDAPVHTALSLSGPDSRVTAEFGVRAVPALQATAARISATLTPSTDMRAE</sequence>
<name>A0A4R2R4V0_9PSEU</name>
<keyword evidence="1" id="KW-0319">Glycerol metabolism</keyword>
<evidence type="ECO:0000313" key="9">
    <source>
        <dbReference type="EMBL" id="TCP56809.1"/>
    </source>
</evidence>
<evidence type="ECO:0000313" key="10">
    <source>
        <dbReference type="Proteomes" id="UP000294911"/>
    </source>
</evidence>
<dbReference type="FunFam" id="1.10.10.10:FF:000056">
    <property type="entry name" value="IclR family transcriptional regulator"/>
    <property type="match status" value="1"/>
</dbReference>
<dbReference type="Pfam" id="PF09339">
    <property type="entry name" value="HTH_IclR"/>
    <property type="match status" value="1"/>
</dbReference>
<comment type="function">
    <text evidence="5">May be an activator protein for the gylABX operon.</text>
</comment>
<keyword evidence="2" id="KW-0805">Transcription regulation</keyword>
<reference evidence="9 10" key="1">
    <citation type="submission" date="2019-03" db="EMBL/GenBank/DDBJ databases">
        <title>Genomic Encyclopedia of Type Strains, Phase IV (KMG-IV): sequencing the most valuable type-strain genomes for metagenomic binning, comparative biology and taxonomic classification.</title>
        <authorList>
            <person name="Goeker M."/>
        </authorList>
    </citation>
    <scope>NUCLEOTIDE SEQUENCE [LARGE SCALE GENOMIC DNA]</scope>
    <source>
        <strain evidence="9 10">DSM 45765</strain>
    </source>
</reference>
<proteinExistence type="predicted"/>
<dbReference type="Proteomes" id="UP000294911">
    <property type="component" value="Unassembled WGS sequence"/>
</dbReference>
<dbReference type="SUPFAM" id="SSF46785">
    <property type="entry name" value="Winged helix' DNA-binding domain"/>
    <property type="match status" value="1"/>
</dbReference>
<dbReference type="PROSITE" id="PS51077">
    <property type="entry name" value="HTH_ICLR"/>
    <property type="match status" value="1"/>
</dbReference>
<feature type="domain" description="HTH iclR-type" evidence="7">
    <location>
        <begin position="12"/>
        <end position="73"/>
    </location>
</feature>
<dbReference type="OrthoDB" id="8479143at2"/>
<dbReference type="Pfam" id="PF01614">
    <property type="entry name" value="IclR_C"/>
    <property type="match status" value="1"/>
</dbReference>
<evidence type="ECO:0000256" key="2">
    <source>
        <dbReference type="ARBA" id="ARBA00023015"/>
    </source>
</evidence>
<dbReference type="PROSITE" id="PS51078">
    <property type="entry name" value="ICLR_ED"/>
    <property type="match status" value="1"/>
</dbReference>
<dbReference type="GO" id="GO:0003677">
    <property type="term" value="F:DNA binding"/>
    <property type="evidence" value="ECO:0007669"/>
    <property type="project" value="UniProtKB-KW"/>
</dbReference>
<evidence type="ECO:0000256" key="5">
    <source>
        <dbReference type="ARBA" id="ARBA00058938"/>
    </source>
</evidence>
<organism evidence="9 10">
    <name type="scientific">Tamaricihabitans halophyticus</name>
    <dbReference type="NCBI Taxonomy" id="1262583"/>
    <lineage>
        <taxon>Bacteria</taxon>
        <taxon>Bacillati</taxon>
        <taxon>Actinomycetota</taxon>
        <taxon>Actinomycetes</taxon>
        <taxon>Pseudonocardiales</taxon>
        <taxon>Pseudonocardiaceae</taxon>
        <taxon>Tamaricihabitans</taxon>
    </lineage>
</organism>
<gene>
    <name evidence="9" type="ORF">EV191_101755</name>
</gene>
<accession>A0A4R2R4V0</accession>
<dbReference type="InterPro" id="IPR036388">
    <property type="entry name" value="WH-like_DNA-bd_sf"/>
</dbReference>
<evidence type="ECO:0000256" key="6">
    <source>
        <dbReference type="ARBA" id="ARBA00070406"/>
    </source>
</evidence>
<evidence type="ECO:0000259" key="8">
    <source>
        <dbReference type="PROSITE" id="PS51078"/>
    </source>
</evidence>
<dbReference type="SUPFAM" id="SSF55781">
    <property type="entry name" value="GAF domain-like"/>
    <property type="match status" value="1"/>
</dbReference>
<dbReference type="Gene3D" id="1.10.10.10">
    <property type="entry name" value="Winged helix-like DNA-binding domain superfamily/Winged helix DNA-binding domain"/>
    <property type="match status" value="1"/>
</dbReference>
<dbReference type="GO" id="GO:0006071">
    <property type="term" value="P:glycerol metabolic process"/>
    <property type="evidence" value="ECO:0007669"/>
    <property type="project" value="UniProtKB-KW"/>
</dbReference>
<dbReference type="EMBL" id="SLXQ01000001">
    <property type="protein sequence ID" value="TCP56809.1"/>
    <property type="molecule type" value="Genomic_DNA"/>
</dbReference>
<dbReference type="InterPro" id="IPR050707">
    <property type="entry name" value="HTH_MetabolicPath_Reg"/>
</dbReference>
<keyword evidence="4" id="KW-0804">Transcription</keyword>
<dbReference type="PANTHER" id="PTHR30136:SF24">
    <property type="entry name" value="HTH-TYPE TRANSCRIPTIONAL REPRESSOR ALLR"/>
    <property type="match status" value="1"/>
</dbReference>
<dbReference type="InterPro" id="IPR005471">
    <property type="entry name" value="Tscrpt_reg_IclR_N"/>
</dbReference>
<keyword evidence="10" id="KW-1185">Reference proteome</keyword>
<dbReference type="GO" id="GO:0045892">
    <property type="term" value="P:negative regulation of DNA-templated transcription"/>
    <property type="evidence" value="ECO:0007669"/>
    <property type="project" value="TreeGrafter"/>
</dbReference>
<evidence type="ECO:0000256" key="1">
    <source>
        <dbReference type="ARBA" id="ARBA00022798"/>
    </source>
</evidence>
<dbReference type="SMART" id="SM00346">
    <property type="entry name" value="HTH_ICLR"/>
    <property type="match status" value="1"/>
</dbReference>
<dbReference type="Gene3D" id="3.30.450.40">
    <property type="match status" value="1"/>
</dbReference>
<evidence type="ECO:0000256" key="3">
    <source>
        <dbReference type="ARBA" id="ARBA00023125"/>
    </source>
</evidence>
<protein>
    <recommendedName>
        <fullName evidence="6">Glycerol operon regulatory protein</fullName>
    </recommendedName>
</protein>
<dbReference type="GO" id="GO:0003700">
    <property type="term" value="F:DNA-binding transcription factor activity"/>
    <property type="evidence" value="ECO:0007669"/>
    <property type="project" value="TreeGrafter"/>
</dbReference>